<keyword evidence="2" id="KW-1185">Reference proteome</keyword>
<organism evidence="1 2">
    <name type="scientific">Babesia duncani</name>
    <dbReference type="NCBI Taxonomy" id="323732"/>
    <lineage>
        <taxon>Eukaryota</taxon>
        <taxon>Sar</taxon>
        <taxon>Alveolata</taxon>
        <taxon>Apicomplexa</taxon>
        <taxon>Aconoidasida</taxon>
        <taxon>Piroplasmida</taxon>
        <taxon>Babesiidae</taxon>
        <taxon>Babesia</taxon>
    </lineage>
</organism>
<sequence>MKKSPSSTATTTSDSLITWALVKLFQIALSHDFSECLLKDLVDQLLKIINAERSSASEFLRECMQSKITFQSLDYVRMQINLNKPDVASMLNFYKLNSRYANVNSQLVLDKCSRFIFEELNMLPKPSTFAFDTNHMALCLYLSCYYRWYELIDATVIPVFGIYTGGYNIAMGDDVFFFTTCIVRPYNAKEGNSLKLLFAVINGSQYTITSCDPIDGTMPPMEIDRLIKYSVYSHACPPPHLPLVESFDSVQKPSIYKPAYGLFKDTQYSKNEENVPNNDLTFLSIYVKNGVKRKYTLYVPYFTTSMIHAFFTQTLPLVHECKHVLECGSSWNHFVSKMVKRNRDNFCLLNYL</sequence>
<dbReference type="RefSeq" id="XP_067802646.1">
    <property type="nucleotide sequence ID" value="XM_067947424.1"/>
</dbReference>
<dbReference type="Proteomes" id="UP001214638">
    <property type="component" value="Unassembled WGS sequence"/>
</dbReference>
<protein>
    <submittedName>
        <fullName evidence="1">Uncharacterized protein</fullName>
    </submittedName>
</protein>
<gene>
    <name evidence="1" type="ORF">BdWA1_002397</name>
</gene>
<proteinExistence type="predicted"/>
<comment type="caution">
    <text evidence="1">The sequence shown here is derived from an EMBL/GenBank/DDBJ whole genome shotgun (WGS) entry which is preliminary data.</text>
</comment>
<evidence type="ECO:0000313" key="1">
    <source>
        <dbReference type="EMBL" id="KAK2195803.1"/>
    </source>
</evidence>
<accession>A0AAD9UN85</accession>
<dbReference type="AlphaFoldDB" id="A0AAD9UN85"/>
<evidence type="ECO:0000313" key="2">
    <source>
        <dbReference type="Proteomes" id="UP001214638"/>
    </source>
</evidence>
<name>A0AAD9UN85_9APIC</name>
<reference evidence="1" key="1">
    <citation type="journal article" date="2023" name="Nat. Microbiol.">
        <title>Babesia duncani multi-omics identifies virulence factors and drug targets.</title>
        <authorList>
            <person name="Singh P."/>
            <person name="Lonardi S."/>
            <person name="Liang Q."/>
            <person name="Vydyam P."/>
            <person name="Khabirova E."/>
            <person name="Fang T."/>
            <person name="Gihaz S."/>
            <person name="Thekkiniath J."/>
            <person name="Munshi M."/>
            <person name="Abel S."/>
            <person name="Ciampossin L."/>
            <person name="Batugedara G."/>
            <person name="Gupta M."/>
            <person name="Lu X.M."/>
            <person name="Lenz T."/>
            <person name="Chakravarty S."/>
            <person name="Cornillot E."/>
            <person name="Hu Y."/>
            <person name="Ma W."/>
            <person name="Gonzalez L.M."/>
            <person name="Sanchez S."/>
            <person name="Estrada K."/>
            <person name="Sanchez-Flores A."/>
            <person name="Montero E."/>
            <person name="Harb O.S."/>
            <person name="Le Roch K.G."/>
            <person name="Mamoun C.B."/>
        </authorList>
    </citation>
    <scope>NUCLEOTIDE SEQUENCE</scope>
    <source>
        <strain evidence="1">WA1</strain>
    </source>
</reference>
<dbReference type="KEGG" id="bdw:94336695"/>
<dbReference type="EMBL" id="JALLKP010000003">
    <property type="protein sequence ID" value="KAK2195803.1"/>
    <property type="molecule type" value="Genomic_DNA"/>
</dbReference>
<dbReference type="GeneID" id="94336695"/>